<feature type="transmembrane region" description="Helical" evidence="7">
    <location>
        <begin position="12"/>
        <end position="32"/>
    </location>
</feature>
<protein>
    <submittedName>
        <fullName evidence="8">MATE family efflux transporter</fullName>
    </submittedName>
</protein>
<feature type="transmembrane region" description="Helical" evidence="7">
    <location>
        <begin position="390"/>
        <end position="413"/>
    </location>
</feature>
<dbReference type="PANTHER" id="PTHR43823:SF3">
    <property type="entry name" value="MULTIDRUG EXPORT PROTEIN MEPA"/>
    <property type="match status" value="1"/>
</dbReference>
<sequence>MRQNNLGQDKIFPLVLRLALPTMLAQFVNVLYSVVDRMFIGHIPGIGSDALAGVGICSPIIAVLYAFCYLIGQGGTPIMAMALGAHDTKRAEAVISNCLRLLLGFGIGLTVLVLMLRKELLWWFGASVATYPYALEFLTVYLSGTAFALLAGGMNSFLIAQGHAGWGVGTVLTGTLLNITLDPILIFRLHLGVMGAATSTVISQAVSAGFAILCLYRLPLSANLHWGKLDRRLWRQIIRLGLAPFLTYALDSGLLILLNTVLHRTGGPGEGDLLVTCATIIQSYMLMITSPLSGITMGCQGIVSFNLGAHQYARVKRALWSVYFVCLSFCGIMMIVSLFATPFVVRLFTSDPLLLNRAVPYIRIYSAGVLFMAAQWTVTDMGIAMEQSGLALGCSLFRKGLYVCGVLLLPILFRPDSAFFAQPICDVVASLVSVVAFLQIVPRILHVGQEKAFG</sequence>
<feature type="transmembrane region" description="Helical" evidence="7">
    <location>
        <begin position="318"/>
        <end position="340"/>
    </location>
</feature>
<feature type="transmembrane region" description="Helical" evidence="7">
    <location>
        <begin position="52"/>
        <end position="72"/>
    </location>
</feature>
<dbReference type="RefSeq" id="WP_203628551.1">
    <property type="nucleotide sequence ID" value="NZ_BOLQ01000034.1"/>
</dbReference>
<dbReference type="InterPro" id="IPR051327">
    <property type="entry name" value="MATE_MepA_subfamily"/>
</dbReference>
<evidence type="ECO:0000256" key="3">
    <source>
        <dbReference type="ARBA" id="ARBA00022475"/>
    </source>
</evidence>
<evidence type="ECO:0000256" key="1">
    <source>
        <dbReference type="ARBA" id="ARBA00004651"/>
    </source>
</evidence>
<keyword evidence="5 7" id="KW-1133">Transmembrane helix</keyword>
<feature type="transmembrane region" description="Helical" evidence="7">
    <location>
        <begin position="237"/>
        <end position="261"/>
    </location>
</feature>
<dbReference type="NCBIfam" id="TIGR00797">
    <property type="entry name" value="matE"/>
    <property type="match status" value="1"/>
</dbReference>
<accession>A0ABW4CLK2</accession>
<dbReference type="PANTHER" id="PTHR43823">
    <property type="entry name" value="SPORULATION PROTEIN YKVU"/>
    <property type="match status" value="1"/>
</dbReference>
<feature type="transmembrane region" description="Helical" evidence="7">
    <location>
        <begin position="360"/>
        <end position="378"/>
    </location>
</feature>
<evidence type="ECO:0000313" key="9">
    <source>
        <dbReference type="Proteomes" id="UP001597196"/>
    </source>
</evidence>
<dbReference type="PIRSF" id="PIRSF006603">
    <property type="entry name" value="DinF"/>
    <property type="match status" value="1"/>
</dbReference>
<gene>
    <name evidence="8" type="ORF">ACFQ4P_12235</name>
</gene>
<name>A0ABW4CLK2_9LACO</name>
<keyword evidence="3" id="KW-1003">Cell membrane</keyword>
<proteinExistence type="predicted"/>
<feature type="transmembrane region" description="Helical" evidence="7">
    <location>
        <begin position="93"/>
        <end position="116"/>
    </location>
</feature>
<feature type="transmembrane region" description="Helical" evidence="7">
    <location>
        <begin position="131"/>
        <end position="152"/>
    </location>
</feature>
<evidence type="ECO:0000256" key="6">
    <source>
        <dbReference type="ARBA" id="ARBA00023136"/>
    </source>
</evidence>
<dbReference type="Proteomes" id="UP001597196">
    <property type="component" value="Unassembled WGS sequence"/>
</dbReference>
<reference evidence="9" key="1">
    <citation type="journal article" date="2019" name="Int. J. Syst. Evol. Microbiol.">
        <title>The Global Catalogue of Microorganisms (GCM) 10K type strain sequencing project: providing services to taxonomists for standard genome sequencing and annotation.</title>
        <authorList>
            <consortium name="The Broad Institute Genomics Platform"/>
            <consortium name="The Broad Institute Genome Sequencing Center for Infectious Disease"/>
            <person name="Wu L."/>
            <person name="Ma J."/>
        </authorList>
    </citation>
    <scope>NUCLEOTIDE SEQUENCE [LARGE SCALE GENOMIC DNA]</scope>
    <source>
        <strain evidence="9">CCM 8980</strain>
    </source>
</reference>
<comment type="caution">
    <text evidence="8">The sequence shown here is derived from an EMBL/GenBank/DDBJ whole genome shotgun (WGS) entry which is preliminary data.</text>
</comment>
<evidence type="ECO:0000256" key="2">
    <source>
        <dbReference type="ARBA" id="ARBA00022448"/>
    </source>
</evidence>
<dbReference type="EMBL" id="JBHTOC010000025">
    <property type="protein sequence ID" value="MFD1431004.1"/>
    <property type="molecule type" value="Genomic_DNA"/>
</dbReference>
<keyword evidence="9" id="KW-1185">Reference proteome</keyword>
<evidence type="ECO:0000256" key="7">
    <source>
        <dbReference type="SAM" id="Phobius"/>
    </source>
</evidence>
<dbReference type="InterPro" id="IPR002528">
    <property type="entry name" value="MATE_fam"/>
</dbReference>
<comment type="subcellular location">
    <subcellularLocation>
        <location evidence="1">Cell membrane</location>
        <topology evidence="1">Multi-pass membrane protein</topology>
    </subcellularLocation>
</comment>
<dbReference type="Pfam" id="PF01554">
    <property type="entry name" value="MatE"/>
    <property type="match status" value="2"/>
</dbReference>
<keyword evidence="2" id="KW-0813">Transport</keyword>
<evidence type="ECO:0000313" key="8">
    <source>
        <dbReference type="EMBL" id="MFD1431004.1"/>
    </source>
</evidence>
<feature type="transmembrane region" description="Helical" evidence="7">
    <location>
        <begin position="164"/>
        <end position="187"/>
    </location>
</feature>
<organism evidence="8 9">
    <name type="scientific">Lacticaseibacillus mingshuiensis</name>
    <dbReference type="NCBI Taxonomy" id="2799574"/>
    <lineage>
        <taxon>Bacteria</taxon>
        <taxon>Bacillati</taxon>
        <taxon>Bacillota</taxon>
        <taxon>Bacilli</taxon>
        <taxon>Lactobacillales</taxon>
        <taxon>Lactobacillaceae</taxon>
        <taxon>Lacticaseibacillus</taxon>
    </lineage>
</organism>
<dbReference type="InterPro" id="IPR048279">
    <property type="entry name" value="MdtK-like"/>
</dbReference>
<feature type="transmembrane region" description="Helical" evidence="7">
    <location>
        <begin position="419"/>
        <end position="441"/>
    </location>
</feature>
<evidence type="ECO:0000256" key="4">
    <source>
        <dbReference type="ARBA" id="ARBA00022692"/>
    </source>
</evidence>
<evidence type="ECO:0000256" key="5">
    <source>
        <dbReference type="ARBA" id="ARBA00022989"/>
    </source>
</evidence>
<feature type="transmembrane region" description="Helical" evidence="7">
    <location>
        <begin position="193"/>
        <end position="216"/>
    </location>
</feature>
<keyword evidence="6 7" id="KW-0472">Membrane</keyword>
<keyword evidence="4 7" id="KW-0812">Transmembrane</keyword>